<dbReference type="AlphaFoldDB" id="A0A0L7KYF9"/>
<evidence type="ECO:0000313" key="2">
    <source>
        <dbReference type="Proteomes" id="UP000037510"/>
    </source>
</evidence>
<accession>A0A0L7KYF9</accession>
<reference evidence="1 2" key="1">
    <citation type="journal article" date="2015" name="Genome Biol. Evol.">
        <title>The genome of winter moth (Operophtera brumata) provides a genomic perspective on sexual dimorphism and phenology.</title>
        <authorList>
            <person name="Derks M.F."/>
            <person name="Smit S."/>
            <person name="Salis L."/>
            <person name="Schijlen E."/>
            <person name="Bossers A."/>
            <person name="Mateman C."/>
            <person name="Pijl A.S."/>
            <person name="de Ridder D."/>
            <person name="Groenen M.A."/>
            <person name="Visser M.E."/>
            <person name="Megens H.J."/>
        </authorList>
    </citation>
    <scope>NUCLEOTIDE SEQUENCE [LARGE SCALE GENOMIC DNA]</scope>
    <source>
        <strain evidence="1">WM2013NL</strain>
        <tissue evidence="1">Head and thorax</tissue>
    </source>
</reference>
<sequence length="74" mass="8308">MELADAGFIKHAGRALCHACNARVKADGLQNYMCYKCQLADAWFIKHAGRALCHARNARVKADGLQNYMCYKCQ</sequence>
<dbReference type="Proteomes" id="UP000037510">
    <property type="component" value="Unassembled WGS sequence"/>
</dbReference>
<dbReference type="EMBL" id="JTDY01004356">
    <property type="protein sequence ID" value="KOB68257.1"/>
    <property type="molecule type" value="Genomic_DNA"/>
</dbReference>
<name>A0A0L7KYF9_OPEBR</name>
<keyword evidence="2" id="KW-1185">Reference proteome</keyword>
<dbReference type="SUPFAM" id="SSF57716">
    <property type="entry name" value="Glucocorticoid receptor-like (DNA-binding domain)"/>
    <property type="match status" value="1"/>
</dbReference>
<organism evidence="1 2">
    <name type="scientific">Operophtera brumata</name>
    <name type="common">Winter moth</name>
    <name type="synonym">Phalaena brumata</name>
    <dbReference type="NCBI Taxonomy" id="104452"/>
    <lineage>
        <taxon>Eukaryota</taxon>
        <taxon>Metazoa</taxon>
        <taxon>Ecdysozoa</taxon>
        <taxon>Arthropoda</taxon>
        <taxon>Hexapoda</taxon>
        <taxon>Insecta</taxon>
        <taxon>Pterygota</taxon>
        <taxon>Neoptera</taxon>
        <taxon>Endopterygota</taxon>
        <taxon>Lepidoptera</taxon>
        <taxon>Glossata</taxon>
        <taxon>Ditrysia</taxon>
        <taxon>Geometroidea</taxon>
        <taxon>Geometridae</taxon>
        <taxon>Larentiinae</taxon>
        <taxon>Operophtera</taxon>
    </lineage>
</organism>
<evidence type="ECO:0000313" key="1">
    <source>
        <dbReference type="EMBL" id="KOB68257.1"/>
    </source>
</evidence>
<protein>
    <submittedName>
        <fullName evidence="1">Steamer duck</fullName>
    </submittedName>
</protein>
<proteinExistence type="predicted"/>
<comment type="caution">
    <text evidence="1">The sequence shown here is derived from an EMBL/GenBank/DDBJ whole genome shotgun (WGS) entry which is preliminary data.</text>
</comment>
<gene>
    <name evidence="1" type="ORF">OBRU01_18586</name>
</gene>